<comment type="similarity">
    <text evidence="2">Belongs to the UPF0719 family.</text>
</comment>
<keyword evidence="4 7" id="KW-0812">Transmembrane</keyword>
<dbReference type="GO" id="GO:0005886">
    <property type="term" value="C:plasma membrane"/>
    <property type="evidence" value="ECO:0007669"/>
    <property type="project" value="UniProtKB-SubCell"/>
</dbReference>
<dbReference type="Proteomes" id="UP000003704">
    <property type="component" value="Unassembled WGS sequence"/>
</dbReference>
<evidence type="ECO:0000256" key="3">
    <source>
        <dbReference type="ARBA" id="ARBA00022475"/>
    </source>
</evidence>
<dbReference type="RefSeq" id="WP_007186817.1">
    <property type="nucleotide sequence ID" value="NZ_AKGD01000003.1"/>
</dbReference>
<comment type="caution">
    <text evidence="8">The sequence shown here is derived from an EMBL/GenBank/DDBJ whole genome shotgun (WGS) entry which is preliminary data.</text>
</comment>
<proteinExistence type="inferred from homology"/>
<gene>
    <name evidence="8" type="ORF">WQQ_38820</name>
</gene>
<feature type="transmembrane region" description="Helical" evidence="7">
    <location>
        <begin position="12"/>
        <end position="32"/>
    </location>
</feature>
<reference evidence="8 9" key="1">
    <citation type="journal article" date="2012" name="J. Bacteriol.">
        <title>Genome Sequence of n-Alkane-Degrading Hydrocarboniphaga effusa Strain AP103T (ATCC BAA-332T).</title>
        <authorList>
            <person name="Chang H.K."/>
            <person name="Zylstra G.J."/>
            <person name="Chae J.C."/>
        </authorList>
    </citation>
    <scope>NUCLEOTIDE SEQUENCE [LARGE SCALE GENOMIC DNA]</scope>
    <source>
        <strain evidence="8 9">AP103</strain>
    </source>
</reference>
<evidence type="ECO:0000313" key="9">
    <source>
        <dbReference type="Proteomes" id="UP000003704"/>
    </source>
</evidence>
<keyword evidence="3" id="KW-1003">Cell membrane</keyword>
<feature type="transmembrane region" description="Helical" evidence="7">
    <location>
        <begin position="110"/>
        <end position="130"/>
    </location>
</feature>
<name>I7ZAJ3_9GAMM</name>
<evidence type="ECO:0000256" key="2">
    <source>
        <dbReference type="ARBA" id="ARBA00005779"/>
    </source>
</evidence>
<organism evidence="8 9">
    <name type="scientific">Hydrocarboniphaga effusa AP103</name>
    <dbReference type="NCBI Taxonomy" id="1172194"/>
    <lineage>
        <taxon>Bacteria</taxon>
        <taxon>Pseudomonadati</taxon>
        <taxon>Pseudomonadota</taxon>
        <taxon>Gammaproteobacteria</taxon>
        <taxon>Nevskiales</taxon>
        <taxon>Nevskiaceae</taxon>
        <taxon>Hydrocarboniphaga</taxon>
    </lineage>
</organism>
<keyword evidence="6 7" id="KW-0472">Membrane</keyword>
<feature type="transmembrane region" description="Helical" evidence="7">
    <location>
        <begin position="76"/>
        <end position="98"/>
    </location>
</feature>
<dbReference type="Pfam" id="PF03994">
    <property type="entry name" value="DUF350"/>
    <property type="match status" value="1"/>
</dbReference>
<dbReference type="STRING" id="1172194.WQQ_38820"/>
<dbReference type="AlphaFoldDB" id="I7ZAJ3"/>
<accession>I7ZAJ3</accession>
<dbReference type="OrthoDB" id="5573330at2"/>
<evidence type="ECO:0000256" key="5">
    <source>
        <dbReference type="ARBA" id="ARBA00022989"/>
    </source>
</evidence>
<dbReference type="EMBL" id="AKGD01000003">
    <property type="protein sequence ID" value="EIT68687.1"/>
    <property type="molecule type" value="Genomic_DNA"/>
</dbReference>
<evidence type="ECO:0000256" key="7">
    <source>
        <dbReference type="SAM" id="Phobius"/>
    </source>
</evidence>
<dbReference type="PANTHER" id="PTHR40043:SF1">
    <property type="entry name" value="UPF0719 INNER MEMBRANE PROTEIN YJFL"/>
    <property type="match status" value="1"/>
</dbReference>
<evidence type="ECO:0008006" key="10">
    <source>
        <dbReference type="Google" id="ProtNLM"/>
    </source>
</evidence>
<comment type="subcellular location">
    <subcellularLocation>
        <location evidence="1">Cell membrane</location>
        <topology evidence="1">Multi-pass membrane protein</topology>
    </subcellularLocation>
</comment>
<evidence type="ECO:0000256" key="1">
    <source>
        <dbReference type="ARBA" id="ARBA00004651"/>
    </source>
</evidence>
<sequence>MLDYLLTLPQFLAWWLLALVECGVFVGLYILITPHSEFRLIREGNVSAAVMLSGALLGFVLPVASALAHSVNLADFAVWGVVALVVQLIVYLALRLSFRPLHELIEQDRLSVAILCAAIGVGAGVLNAAAMTY</sequence>
<dbReference type="InterPro" id="IPR007140">
    <property type="entry name" value="DUF350"/>
</dbReference>
<evidence type="ECO:0000313" key="8">
    <source>
        <dbReference type="EMBL" id="EIT68687.1"/>
    </source>
</evidence>
<dbReference type="PANTHER" id="PTHR40043">
    <property type="entry name" value="UPF0719 INNER MEMBRANE PROTEIN YJFL"/>
    <property type="match status" value="1"/>
</dbReference>
<keyword evidence="9" id="KW-1185">Reference proteome</keyword>
<feature type="transmembrane region" description="Helical" evidence="7">
    <location>
        <begin position="44"/>
        <end position="64"/>
    </location>
</feature>
<evidence type="ECO:0000256" key="4">
    <source>
        <dbReference type="ARBA" id="ARBA00022692"/>
    </source>
</evidence>
<evidence type="ECO:0000256" key="6">
    <source>
        <dbReference type="ARBA" id="ARBA00023136"/>
    </source>
</evidence>
<keyword evidence="5 7" id="KW-1133">Transmembrane helix</keyword>
<protein>
    <recommendedName>
        <fullName evidence="10">DUF350 domain-containing protein</fullName>
    </recommendedName>
</protein>